<sequence length="358" mass="39269">MTTERASGRIQGLDVLRGAAITLVLLRHSWPDVFGMAGVVGVVVFFALSGYLITGVLVTDLHRAGHVRYGRFYRNRALRLLPALFLMLIGFAVVSLVWNPLGDRETVLRSVVVSVTYTMNIPFNHGSDALSHLWTLATEEQFYLVWPLVLAVGIRLKKVRILMLACAAGILLAMIATMIITTPTISRIYPLPTSWCLAMIIGAAAYFGQNFLTNAHNGKSFRPAASWISVGAAIVILALSALPEAKDSPLTYLLVGPLAASCTVVLIAHLRTWEELPVKALRPLMALGLISYAAYLWNYPIHMWISADPDFPFPGLSTIALTLAAAIASWFLVEMPASKLKHRLDVNRRRVKPEPTVS</sequence>
<proteinExistence type="predicted"/>
<dbReference type="Pfam" id="PF01757">
    <property type="entry name" value="Acyl_transf_3"/>
    <property type="match status" value="1"/>
</dbReference>
<dbReference type="Proteomes" id="UP001207276">
    <property type="component" value="Unassembled WGS sequence"/>
</dbReference>
<feature type="transmembrane region" description="Helical" evidence="1">
    <location>
        <begin position="133"/>
        <end position="154"/>
    </location>
</feature>
<feature type="transmembrane region" description="Helical" evidence="1">
    <location>
        <begin position="161"/>
        <end position="180"/>
    </location>
</feature>
<dbReference type="GO" id="GO:0016746">
    <property type="term" value="F:acyltransferase activity"/>
    <property type="evidence" value="ECO:0007669"/>
    <property type="project" value="UniProtKB-KW"/>
</dbReference>
<feature type="transmembrane region" description="Helical" evidence="1">
    <location>
        <begin position="280"/>
        <end position="299"/>
    </location>
</feature>
<feature type="transmembrane region" description="Helical" evidence="1">
    <location>
        <begin position="33"/>
        <end position="59"/>
    </location>
</feature>
<keyword evidence="1" id="KW-0472">Membrane</keyword>
<keyword evidence="4" id="KW-1185">Reference proteome</keyword>
<dbReference type="PANTHER" id="PTHR23028:SF53">
    <property type="entry name" value="ACYL_TRANSF_3 DOMAIN-CONTAINING PROTEIN"/>
    <property type="match status" value="1"/>
</dbReference>
<feature type="transmembrane region" description="Helical" evidence="1">
    <location>
        <begin position="192"/>
        <end position="212"/>
    </location>
</feature>
<dbReference type="InterPro" id="IPR050879">
    <property type="entry name" value="Acyltransferase_3"/>
</dbReference>
<dbReference type="InterPro" id="IPR002656">
    <property type="entry name" value="Acyl_transf_3_dom"/>
</dbReference>
<dbReference type="EMBL" id="JAPJDE010000005">
    <property type="protein sequence ID" value="MCX2849909.1"/>
    <property type="molecule type" value="Genomic_DNA"/>
</dbReference>
<organism evidence="3 4">
    <name type="scientific">Curtobacterium poinsettiae</name>
    <dbReference type="NCBI Taxonomy" id="159612"/>
    <lineage>
        <taxon>Bacteria</taxon>
        <taxon>Bacillati</taxon>
        <taxon>Actinomycetota</taxon>
        <taxon>Actinomycetes</taxon>
        <taxon>Micrococcales</taxon>
        <taxon>Microbacteriaceae</taxon>
        <taxon>Curtobacterium</taxon>
    </lineage>
</organism>
<feature type="transmembrane region" description="Helical" evidence="1">
    <location>
        <begin position="311"/>
        <end position="333"/>
    </location>
</feature>
<keyword evidence="1" id="KW-1133">Transmembrane helix</keyword>
<evidence type="ECO:0000313" key="4">
    <source>
        <dbReference type="Proteomes" id="UP001207276"/>
    </source>
</evidence>
<name>A0ABT3S504_9MICO</name>
<feature type="transmembrane region" description="Helical" evidence="1">
    <location>
        <begin position="224"/>
        <end position="243"/>
    </location>
</feature>
<feature type="transmembrane region" description="Helical" evidence="1">
    <location>
        <begin position="249"/>
        <end position="268"/>
    </location>
</feature>
<evidence type="ECO:0000259" key="2">
    <source>
        <dbReference type="Pfam" id="PF01757"/>
    </source>
</evidence>
<evidence type="ECO:0000256" key="1">
    <source>
        <dbReference type="SAM" id="Phobius"/>
    </source>
</evidence>
<gene>
    <name evidence="3" type="ORF">ORG12_14610</name>
</gene>
<accession>A0ABT3S504</accession>
<keyword evidence="1" id="KW-0812">Transmembrane</keyword>
<keyword evidence="3" id="KW-0808">Transferase</keyword>
<feature type="transmembrane region" description="Helical" evidence="1">
    <location>
        <begin position="80"/>
        <end position="98"/>
    </location>
</feature>
<protein>
    <submittedName>
        <fullName evidence="3">Acyltransferase</fullName>
    </submittedName>
</protein>
<evidence type="ECO:0000313" key="3">
    <source>
        <dbReference type="EMBL" id="MCX2849909.1"/>
    </source>
</evidence>
<dbReference type="PANTHER" id="PTHR23028">
    <property type="entry name" value="ACETYLTRANSFERASE"/>
    <property type="match status" value="1"/>
</dbReference>
<dbReference type="RefSeq" id="WP_214519778.1">
    <property type="nucleotide sequence ID" value="NZ_CP104934.1"/>
</dbReference>
<feature type="domain" description="Acyltransferase 3" evidence="2">
    <location>
        <begin position="11"/>
        <end position="332"/>
    </location>
</feature>
<comment type="caution">
    <text evidence="3">The sequence shown here is derived from an EMBL/GenBank/DDBJ whole genome shotgun (WGS) entry which is preliminary data.</text>
</comment>
<reference evidence="3 4" key="1">
    <citation type="submission" date="2022-11" db="EMBL/GenBank/DDBJ databases">
        <title>Taxonomy of Curtobacterium flaccumfaciens.</title>
        <authorList>
            <person name="Osdaghi E."/>
            <person name="Taghavi S.M."/>
            <person name="Hamidizade M."/>
            <person name="Abachi H."/>
            <person name="Fazliarab A."/>
            <person name="Baeyen S."/>
            <person name="Portier P."/>
            <person name="Van Vaerenbergh J."/>
            <person name="Jacques M.-A."/>
        </authorList>
    </citation>
    <scope>NUCLEOTIDE SEQUENCE [LARGE SCALE GENOMIC DNA]</scope>
    <source>
        <strain evidence="3 4">LMG 3715</strain>
    </source>
</reference>
<keyword evidence="3" id="KW-0012">Acyltransferase</keyword>